<evidence type="ECO:0000313" key="10">
    <source>
        <dbReference type="Proteomes" id="UP000473278"/>
    </source>
</evidence>
<dbReference type="PROSITE" id="PS51257">
    <property type="entry name" value="PROKAR_LIPOPROTEIN"/>
    <property type="match status" value="1"/>
</dbReference>
<dbReference type="Proteomes" id="UP000473278">
    <property type="component" value="Unassembled WGS sequence"/>
</dbReference>
<dbReference type="GO" id="GO:0005886">
    <property type="term" value="C:plasma membrane"/>
    <property type="evidence" value="ECO:0007669"/>
    <property type="project" value="UniProtKB-SubCell"/>
</dbReference>
<feature type="transmembrane region" description="Helical" evidence="6">
    <location>
        <begin position="692"/>
        <end position="720"/>
    </location>
</feature>
<evidence type="ECO:0000256" key="1">
    <source>
        <dbReference type="ARBA" id="ARBA00004651"/>
    </source>
</evidence>
<feature type="transmembrane region" description="Helical" evidence="6">
    <location>
        <begin position="404"/>
        <end position="428"/>
    </location>
</feature>
<accession>A0A6M1T4J2</accession>
<evidence type="ECO:0000256" key="5">
    <source>
        <dbReference type="ARBA" id="ARBA00023136"/>
    </source>
</evidence>
<feature type="domain" description="MacB-like periplasmic core" evidence="8">
    <location>
        <begin position="20"/>
        <end position="255"/>
    </location>
</feature>
<feature type="transmembrane region" description="Helical" evidence="6">
    <location>
        <begin position="364"/>
        <end position="384"/>
    </location>
</feature>
<protein>
    <submittedName>
        <fullName evidence="9">FtsX-like permease family protein</fullName>
    </submittedName>
</protein>
<feature type="transmembrane region" description="Helical" evidence="6">
    <location>
        <begin position="306"/>
        <end position="329"/>
    </location>
</feature>
<dbReference type="InterPro" id="IPR050250">
    <property type="entry name" value="Macrolide_Exporter_MacB"/>
</dbReference>
<dbReference type="PANTHER" id="PTHR30572:SF18">
    <property type="entry name" value="ABC-TYPE MACROLIDE FAMILY EXPORT SYSTEM PERMEASE COMPONENT 2"/>
    <property type="match status" value="1"/>
</dbReference>
<feature type="domain" description="ABC3 transporter permease C-terminal" evidence="7">
    <location>
        <begin position="701"/>
        <end position="811"/>
    </location>
</feature>
<comment type="caution">
    <text evidence="9">The sequence shown here is derived from an EMBL/GenBank/DDBJ whole genome shotgun (WGS) entry which is preliminary data.</text>
</comment>
<dbReference type="AlphaFoldDB" id="A0A6M1T4J2"/>
<dbReference type="InterPro" id="IPR025857">
    <property type="entry name" value="MacB_PCD"/>
</dbReference>
<proteinExistence type="predicted"/>
<keyword evidence="3 6" id="KW-0812">Transmembrane</keyword>
<gene>
    <name evidence="9" type="ORF">G3570_13650</name>
</gene>
<keyword evidence="2" id="KW-1003">Cell membrane</keyword>
<reference evidence="9 10" key="1">
    <citation type="submission" date="2020-02" db="EMBL/GenBank/DDBJ databases">
        <title>Balneolaceae bacterium YR4-1, complete genome.</title>
        <authorList>
            <person name="Li Y."/>
            <person name="Wu S."/>
        </authorList>
    </citation>
    <scope>NUCLEOTIDE SEQUENCE [LARGE SCALE GENOMIC DNA]</scope>
    <source>
        <strain evidence="9 10">YR4-1</strain>
    </source>
</reference>
<evidence type="ECO:0000259" key="7">
    <source>
        <dbReference type="Pfam" id="PF02687"/>
    </source>
</evidence>
<evidence type="ECO:0000256" key="3">
    <source>
        <dbReference type="ARBA" id="ARBA00022692"/>
    </source>
</evidence>
<feature type="transmembrane region" description="Helical" evidence="6">
    <location>
        <begin position="449"/>
        <end position="469"/>
    </location>
</feature>
<evidence type="ECO:0000313" key="9">
    <source>
        <dbReference type="EMBL" id="NGP77687.1"/>
    </source>
</evidence>
<feature type="domain" description="ABC3 transporter permease C-terminal" evidence="7">
    <location>
        <begin position="313"/>
        <end position="429"/>
    </location>
</feature>
<feature type="transmembrane region" description="Helical" evidence="6">
    <location>
        <begin position="777"/>
        <end position="799"/>
    </location>
</feature>
<dbReference type="GO" id="GO:0022857">
    <property type="term" value="F:transmembrane transporter activity"/>
    <property type="evidence" value="ECO:0007669"/>
    <property type="project" value="TreeGrafter"/>
</dbReference>
<feature type="transmembrane region" description="Helical" evidence="6">
    <location>
        <begin position="21"/>
        <end position="41"/>
    </location>
</feature>
<keyword evidence="5 6" id="KW-0472">Membrane</keyword>
<name>A0A6M1T4J2_9BACT</name>
<evidence type="ECO:0000256" key="6">
    <source>
        <dbReference type="SAM" id="Phobius"/>
    </source>
</evidence>
<evidence type="ECO:0000259" key="8">
    <source>
        <dbReference type="Pfam" id="PF12704"/>
    </source>
</evidence>
<keyword evidence="4 6" id="KW-1133">Transmembrane helix</keyword>
<sequence>MLKNYFKIALRNLRKQKLYSVINIAGLSIGIAGCIIIFLFIQDELSFDRFHENVDNIYRVEELRYEKLKSDIEPTPFYDTSLPDGVSKLPWLPLPLGPTIAELFPEIEHFSRVDENTFLARHEDRSFQQEVLMADSAFFKMFSFPLLEGTAEDALNDPGKVVLTLNTARKYFKEDNPVGKTLIVTIQGEEKVYTVSAIAEEPPENSSITFSMVMRTENKPYYEFNIDRWNSFNTPLFVSLYPGASADQFVDKLRDFAEERYSESRQAARDRLGMPEDATVAEFDVTPLSGIHLDASAHWHKVSNSLYSYILGAIAILILVIACINYITLALARSSGRAKEVGIRKASGARRGQIALQFWGETQLLSLLALVAGVCLAELALPLFNNIAGKTLSISYTGDAGFLAVLFGITLLSGILAGSYPALILSGFQPVKVLKGLKAYAFKPRLSKALLVIQYSLSIFLIISSLVMFRQMEYVSGKELGYNEEQVVFIPTHTGWNEKGTRLMERYRTVLSEVPSVRYVSGMAPAITQGSNIYAFGVNGEEKRSHIYYVDEDLINTLGIELVAGRNFSESRPSDVTGSIIVNESLVESMGWENPIGQNLPWKGEENPSTVIGVVKDFHFLSMESEIEPMLFHMDPDQGGINAVAVKIGEGMVAETLPKLESAWNRVAPFTPFNYWFLDEALSQQYEDYQRWLNIMAASTALAILISCLGLFGLAGLTALNKTKEIGIRKVLGAGIDQIILLLNKDVVKLIAVSLALAAPVSWYIMEQWLSDFAYHIEIGAGVFVYSALTALLIALMSVSYHSIKAAMLNPVDSLRSE</sequence>
<organism evidence="9 10">
    <name type="scientific">Halalkalibaculum roseum</name>
    <dbReference type="NCBI Taxonomy" id="2709311"/>
    <lineage>
        <taxon>Bacteria</taxon>
        <taxon>Pseudomonadati</taxon>
        <taxon>Balneolota</taxon>
        <taxon>Balneolia</taxon>
        <taxon>Balneolales</taxon>
        <taxon>Balneolaceae</taxon>
        <taxon>Halalkalibaculum</taxon>
    </lineage>
</organism>
<feature type="domain" description="MacB-like periplasmic core" evidence="8">
    <location>
        <begin position="459"/>
        <end position="618"/>
    </location>
</feature>
<dbReference type="RefSeq" id="WP_165143301.1">
    <property type="nucleotide sequence ID" value="NZ_JAALLT010000004.1"/>
</dbReference>
<dbReference type="PANTHER" id="PTHR30572">
    <property type="entry name" value="MEMBRANE COMPONENT OF TRANSPORTER-RELATED"/>
    <property type="match status" value="1"/>
</dbReference>
<dbReference type="Pfam" id="PF02687">
    <property type="entry name" value="FtsX"/>
    <property type="match status" value="2"/>
</dbReference>
<dbReference type="InterPro" id="IPR003838">
    <property type="entry name" value="ABC3_permease_C"/>
</dbReference>
<dbReference type="Pfam" id="PF12704">
    <property type="entry name" value="MacB_PCD"/>
    <property type="match status" value="2"/>
</dbReference>
<evidence type="ECO:0000256" key="4">
    <source>
        <dbReference type="ARBA" id="ARBA00022989"/>
    </source>
</evidence>
<evidence type="ECO:0000256" key="2">
    <source>
        <dbReference type="ARBA" id="ARBA00022475"/>
    </source>
</evidence>
<dbReference type="EMBL" id="JAALLT010000004">
    <property type="protein sequence ID" value="NGP77687.1"/>
    <property type="molecule type" value="Genomic_DNA"/>
</dbReference>
<feature type="transmembrane region" description="Helical" evidence="6">
    <location>
        <begin position="747"/>
        <end position="765"/>
    </location>
</feature>
<keyword evidence="10" id="KW-1185">Reference proteome</keyword>
<comment type="subcellular location">
    <subcellularLocation>
        <location evidence="1">Cell membrane</location>
        <topology evidence="1">Multi-pass membrane protein</topology>
    </subcellularLocation>
</comment>